<dbReference type="InterPro" id="IPR006076">
    <property type="entry name" value="FAD-dep_OxRdtase"/>
</dbReference>
<dbReference type="NCBIfam" id="NF008425">
    <property type="entry name" value="PRK11259.1"/>
    <property type="match status" value="1"/>
</dbReference>
<comment type="cofactor">
    <cofactor evidence="1">
        <name>FAD</name>
        <dbReference type="ChEBI" id="CHEBI:57692"/>
    </cofactor>
</comment>
<evidence type="ECO:0000313" key="6">
    <source>
        <dbReference type="EMBL" id="NRF65779.1"/>
    </source>
</evidence>
<keyword evidence="7" id="KW-1185">Reference proteome</keyword>
<proteinExistence type="predicted"/>
<evidence type="ECO:0000256" key="2">
    <source>
        <dbReference type="ARBA" id="ARBA00022630"/>
    </source>
</evidence>
<dbReference type="Proteomes" id="UP000737171">
    <property type="component" value="Unassembled WGS sequence"/>
</dbReference>
<accession>A0ABX2E9T3</accession>
<feature type="domain" description="FAD dependent oxidoreductase" evidence="5">
    <location>
        <begin position="8"/>
        <end position="371"/>
    </location>
</feature>
<dbReference type="PANTHER" id="PTHR10961">
    <property type="entry name" value="PEROXISOMAL SARCOSINE OXIDASE"/>
    <property type="match status" value="1"/>
</dbReference>
<dbReference type="InterPro" id="IPR036188">
    <property type="entry name" value="FAD/NAD-bd_sf"/>
</dbReference>
<dbReference type="SUPFAM" id="SSF54373">
    <property type="entry name" value="FAD-linked reductases, C-terminal domain"/>
    <property type="match status" value="1"/>
</dbReference>
<reference evidence="6 7" key="1">
    <citation type="submission" date="2020-05" db="EMBL/GenBank/DDBJ databases">
        <title>Aquincola sp. isolate from soil.</title>
        <authorList>
            <person name="Han J."/>
            <person name="Kim D.-U."/>
        </authorList>
    </citation>
    <scope>NUCLEOTIDE SEQUENCE [LARGE SCALE GENOMIC DNA]</scope>
    <source>
        <strain evidence="6 7">S2</strain>
    </source>
</reference>
<evidence type="ECO:0000256" key="3">
    <source>
        <dbReference type="ARBA" id="ARBA00022827"/>
    </source>
</evidence>
<keyword evidence="2" id="KW-0285">Flavoprotein</keyword>
<dbReference type="RefSeq" id="WP_173120118.1">
    <property type="nucleotide sequence ID" value="NZ_JABRWJ010000001.1"/>
</dbReference>
<dbReference type="SUPFAM" id="SSF51905">
    <property type="entry name" value="FAD/NAD(P)-binding domain"/>
    <property type="match status" value="1"/>
</dbReference>
<evidence type="ECO:0000259" key="5">
    <source>
        <dbReference type="Pfam" id="PF01266"/>
    </source>
</evidence>
<evidence type="ECO:0000256" key="1">
    <source>
        <dbReference type="ARBA" id="ARBA00001974"/>
    </source>
</evidence>
<dbReference type="EC" id="1.5.3.2" evidence="6"/>
<dbReference type="EMBL" id="JABRWJ010000001">
    <property type="protein sequence ID" value="NRF65779.1"/>
    <property type="molecule type" value="Genomic_DNA"/>
</dbReference>
<keyword evidence="3" id="KW-0274">FAD</keyword>
<name>A0ABX2E9T3_9BURK</name>
<dbReference type="Gene3D" id="3.50.50.60">
    <property type="entry name" value="FAD/NAD(P)-binding domain"/>
    <property type="match status" value="1"/>
</dbReference>
<dbReference type="Gene3D" id="3.30.9.10">
    <property type="entry name" value="D-Amino Acid Oxidase, subunit A, domain 2"/>
    <property type="match status" value="1"/>
</dbReference>
<dbReference type="InterPro" id="IPR045170">
    <property type="entry name" value="MTOX"/>
</dbReference>
<comment type="caution">
    <text evidence="6">The sequence shown here is derived from an EMBL/GenBank/DDBJ whole genome shotgun (WGS) entry which is preliminary data.</text>
</comment>
<sequence length="390" mass="41578">MNPPTVADVIVIGLGAFGSATAWQLARRGARVIGIDRFAPPHDRGSSHGATRITRLAIGEGELYVPIVLRSHQIWQALEAAHGERLYLKTGGLTMGAGVGQAHHHRRPDFLRRTIAAARRFDIPHEVLNAAEVAARFAQFLVRGDEVAYYEPDAGVLKPERCVAVQLEAARRAGAVLRLNETVLAIESAPGGAAVRTDRGSVAAGHVIVTAGPWLPGLVGGAYAAQLRVMRQALHWFRPAEPALYASPGCPVFIWMHGSGDGDTFYGFPMVDGFGGVKVATEQYRQTTDPDHLVREVGAEESADMHARHVAGRLRSVTPERVHAAACPYTVSPDSGFVVDRHPTLDHVTVVSACSGHGFKHSAGLGEALAQATLGEVPFIDLGALSLRGP</sequence>
<dbReference type="Pfam" id="PF01266">
    <property type="entry name" value="DAO"/>
    <property type="match status" value="1"/>
</dbReference>
<evidence type="ECO:0000313" key="7">
    <source>
        <dbReference type="Proteomes" id="UP000737171"/>
    </source>
</evidence>
<evidence type="ECO:0000256" key="4">
    <source>
        <dbReference type="ARBA" id="ARBA00023002"/>
    </source>
</evidence>
<dbReference type="GO" id="GO:0050131">
    <property type="term" value="F:N-methyl-L-amino-acid oxidase activity"/>
    <property type="evidence" value="ECO:0007669"/>
    <property type="project" value="UniProtKB-EC"/>
</dbReference>
<keyword evidence="4 6" id="KW-0560">Oxidoreductase</keyword>
<dbReference type="PANTHER" id="PTHR10961:SF7">
    <property type="entry name" value="FAD DEPENDENT OXIDOREDUCTASE DOMAIN-CONTAINING PROTEIN"/>
    <property type="match status" value="1"/>
</dbReference>
<protein>
    <submittedName>
        <fullName evidence="6">N-methyl-L-tryptophan oxidase</fullName>
        <ecNumber evidence="6">1.5.3.2</ecNumber>
    </submittedName>
</protein>
<gene>
    <name evidence="6" type="primary">solA</name>
    <name evidence="6" type="ORF">HLB44_02145</name>
</gene>
<organism evidence="6 7">
    <name type="scientific">Pseudaquabacterium terrae</name>
    <dbReference type="NCBI Taxonomy" id="2732868"/>
    <lineage>
        <taxon>Bacteria</taxon>
        <taxon>Pseudomonadati</taxon>
        <taxon>Pseudomonadota</taxon>
        <taxon>Betaproteobacteria</taxon>
        <taxon>Burkholderiales</taxon>
        <taxon>Sphaerotilaceae</taxon>
        <taxon>Pseudaquabacterium</taxon>
    </lineage>
</organism>